<feature type="compositionally biased region" description="Polar residues" evidence="7">
    <location>
        <begin position="163"/>
        <end position="189"/>
    </location>
</feature>
<dbReference type="InterPro" id="IPR036864">
    <property type="entry name" value="Zn2-C6_fun-type_DNA-bd_sf"/>
</dbReference>
<evidence type="ECO:0000256" key="1">
    <source>
        <dbReference type="ARBA" id="ARBA00004123"/>
    </source>
</evidence>
<evidence type="ECO:0000256" key="2">
    <source>
        <dbReference type="ARBA" id="ARBA00022723"/>
    </source>
</evidence>
<accession>A0ABR1YXJ6</accession>
<evidence type="ECO:0000256" key="6">
    <source>
        <dbReference type="ARBA" id="ARBA00023242"/>
    </source>
</evidence>
<comment type="subcellular location">
    <subcellularLocation>
        <location evidence="1">Nucleus</location>
    </subcellularLocation>
</comment>
<evidence type="ECO:0000313" key="9">
    <source>
        <dbReference type="EMBL" id="KAK8240576.1"/>
    </source>
</evidence>
<keyword evidence="6" id="KW-0539">Nucleus</keyword>
<evidence type="ECO:0000256" key="4">
    <source>
        <dbReference type="ARBA" id="ARBA00023125"/>
    </source>
</evidence>
<feature type="region of interest" description="Disordered" evidence="7">
    <location>
        <begin position="163"/>
        <end position="234"/>
    </location>
</feature>
<feature type="compositionally biased region" description="Polar residues" evidence="7">
    <location>
        <begin position="30"/>
        <end position="40"/>
    </location>
</feature>
<feature type="domain" description="Xylanolytic transcriptional activator regulatory" evidence="8">
    <location>
        <begin position="373"/>
        <end position="448"/>
    </location>
</feature>
<dbReference type="InterPro" id="IPR051089">
    <property type="entry name" value="prtT"/>
</dbReference>
<dbReference type="PANTHER" id="PTHR31845">
    <property type="entry name" value="FINGER DOMAIN PROTEIN, PUTATIVE-RELATED"/>
    <property type="match status" value="1"/>
</dbReference>
<name>A0ABR1YXJ6_9PEZI</name>
<evidence type="ECO:0000256" key="7">
    <source>
        <dbReference type="SAM" id="MobiDB-lite"/>
    </source>
</evidence>
<evidence type="ECO:0000256" key="3">
    <source>
        <dbReference type="ARBA" id="ARBA00023015"/>
    </source>
</evidence>
<sequence length="843" mass="92295">MKRSYSQMDDVSAVGGERPNPAAPHAFHSATPSASASNGDYTPKISRKIRACKLLLSYVLASASAMYPPAVDPVQSLRPLTRPLGKECQSRKVKCDLAEGNNTCARCRRLGLKCVINKSLQTLLDDENEWKRNMDLKYEQLHSAVSELLNQANLPALEAWSSETRSHSASPSMSKVIPQQSNPNTQPVSGPTPPQSEYLSPRGSKGPGLECTRENSPAPVARDEAEDESTPCAGPMASLFEVTKLRNIRSNVADRPDASRKNPMFSDLIAQGKISEAQADSLFRKFNTSLNHFLWGGVSLNHDSLQSVRESSSLLLTAILSVSALHLPGAEAVLEICYNEFLSLVSFSMFGRDQSLDDLRGLCIGAFYLSEVSWKLSGHAVRMATEMHLHTAFSKALSGSPEAIERARLWYLLYVCDHHFSLAYNRPPVIHEDESVVNSDKFLSLPGTTTADLRLHSQVDVFAILSRVFVKFGHDADRPLAETDMPALRQFGADLDMWLNKWEPKLDPNHYVQSYPGKGCLLHASFAKLQLNSLALRGLTRLPADDPRREFINMAIDNATTCLRLVLDEPDIRNSIVGVPLYLSTTITFATVFLMKVHSNWRSANLNTNFSVIVELVEGIIKLLSGAKASEHHVSLHTARGLAHMLKKFKEREARVMTHQNTPVQQHRNPSLQTNISNATTLVSPTQTGPNVWSDRWQQQGAPNDVAMSSWAGSSLDWFGIDDQYLPAGVFDAVQSSLPVVGWPMNSPPSSDSFTSTPRSMPVTTAAAVTGATPAPTNAASWAMSAAPYMNGMTAWTDDATCSSGIATPVQQHQRCAVPISATGTPANTWLADNPNQPAWVED</sequence>
<evidence type="ECO:0000256" key="5">
    <source>
        <dbReference type="ARBA" id="ARBA00023163"/>
    </source>
</evidence>
<dbReference type="CDD" id="cd12148">
    <property type="entry name" value="fungal_TF_MHR"/>
    <property type="match status" value="1"/>
</dbReference>
<dbReference type="Pfam" id="PF04082">
    <property type="entry name" value="Fungal_trans"/>
    <property type="match status" value="1"/>
</dbReference>
<dbReference type="PANTHER" id="PTHR31845:SF17">
    <property type="entry name" value="ZN(II)2CYS6 TRANSCRIPTION FACTOR (EUROFUNG)"/>
    <property type="match status" value="1"/>
</dbReference>
<dbReference type="InterPro" id="IPR007219">
    <property type="entry name" value="XnlR_reg_dom"/>
</dbReference>
<keyword evidence="10" id="KW-1185">Reference proteome</keyword>
<evidence type="ECO:0000313" key="10">
    <source>
        <dbReference type="Proteomes" id="UP001492380"/>
    </source>
</evidence>
<dbReference type="CDD" id="cd00067">
    <property type="entry name" value="GAL4"/>
    <property type="match status" value="1"/>
</dbReference>
<gene>
    <name evidence="9" type="ORF">HDK90DRAFT_188239</name>
</gene>
<dbReference type="SUPFAM" id="SSF57701">
    <property type="entry name" value="Zn2/Cys6 DNA-binding domain"/>
    <property type="match status" value="1"/>
</dbReference>
<feature type="region of interest" description="Disordered" evidence="7">
    <location>
        <begin position="1"/>
        <end position="40"/>
    </location>
</feature>
<dbReference type="Proteomes" id="UP001492380">
    <property type="component" value="Unassembled WGS sequence"/>
</dbReference>
<organism evidence="9 10">
    <name type="scientific">Phyllosticta capitalensis</name>
    <dbReference type="NCBI Taxonomy" id="121624"/>
    <lineage>
        <taxon>Eukaryota</taxon>
        <taxon>Fungi</taxon>
        <taxon>Dikarya</taxon>
        <taxon>Ascomycota</taxon>
        <taxon>Pezizomycotina</taxon>
        <taxon>Dothideomycetes</taxon>
        <taxon>Dothideomycetes incertae sedis</taxon>
        <taxon>Botryosphaeriales</taxon>
        <taxon>Phyllostictaceae</taxon>
        <taxon>Phyllosticta</taxon>
    </lineage>
</organism>
<dbReference type="Pfam" id="PF00172">
    <property type="entry name" value="Zn_clus"/>
    <property type="match status" value="1"/>
</dbReference>
<keyword evidence="4" id="KW-0238">DNA-binding</keyword>
<dbReference type="SMART" id="SM00906">
    <property type="entry name" value="Fungal_trans"/>
    <property type="match status" value="1"/>
</dbReference>
<keyword evidence="5" id="KW-0804">Transcription</keyword>
<protein>
    <recommendedName>
        <fullName evidence="8">Xylanolytic transcriptional activator regulatory domain-containing protein</fullName>
    </recommendedName>
</protein>
<evidence type="ECO:0000259" key="8">
    <source>
        <dbReference type="SMART" id="SM00906"/>
    </source>
</evidence>
<dbReference type="EMBL" id="JBBWRZ010000003">
    <property type="protein sequence ID" value="KAK8240576.1"/>
    <property type="molecule type" value="Genomic_DNA"/>
</dbReference>
<dbReference type="Gene3D" id="4.10.240.10">
    <property type="entry name" value="Zn(2)-C6 fungal-type DNA-binding domain"/>
    <property type="match status" value="1"/>
</dbReference>
<reference evidence="9 10" key="1">
    <citation type="submission" date="2024-04" db="EMBL/GenBank/DDBJ databases">
        <title>Phyllosticta paracitricarpa is synonymous to the EU quarantine fungus P. citricarpa based on phylogenomic analyses.</title>
        <authorList>
            <consortium name="Lawrence Berkeley National Laboratory"/>
            <person name="Van Ingen-Buijs V.A."/>
            <person name="Van Westerhoven A.C."/>
            <person name="Haridas S."/>
            <person name="Skiadas P."/>
            <person name="Martin F."/>
            <person name="Groenewald J.Z."/>
            <person name="Crous P.W."/>
            <person name="Seidl M.F."/>
        </authorList>
    </citation>
    <scope>NUCLEOTIDE SEQUENCE [LARGE SCALE GENOMIC DNA]</scope>
    <source>
        <strain evidence="9 10">CBS 123374</strain>
    </source>
</reference>
<proteinExistence type="predicted"/>
<keyword evidence="2" id="KW-0479">Metal-binding</keyword>
<dbReference type="InterPro" id="IPR001138">
    <property type="entry name" value="Zn2Cys6_DnaBD"/>
</dbReference>
<comment type="caution">
    <text evidence="9">The sequence shown here is derived from an EMBL/GenBank/DDBJ whole genome shotgun (WGS) entry which is preliminary data.</text>
</comment>
<keyword evidence="3" id="KW-0805">Transcription regulation</keyword>